<name>A0A814V3C5_9BILA</name>
<dbReference type="PANTHER" id="PTHR21442:SF0">
    <property type="entry name" value="CILIA- AND FLAGELLA-ASSOCIATED PROTEIN 206"/>
    <property type="match status" value="1"/>
</dbReference>
<dbReference type="AlphaFoldDB" id="A0A814V3C5"/>
<comment type="caution">
    <text evidence="11">The sequence shown here is derived from an EMBL/GenBank/DDBJ whole genome shotgun (WGS) entry which is preliminary data.</text>
</comment>
<evidence type="ECO:0000256" key="9">
    <source>
        <dbReference type="ARBA" id="ARBA00045321"/>
    </source>
</evidence>
<sequence length="629" mass="72266">MSGANRIQAEGVIKNIIREIVQECASRGEGVSETLVAFIIKSIVLEPQNDFQVDRVLASEDVQRLIDLCVKRLLDSKSASLDTIKMQVYFDMNYTTRDEFLTEHRRVLQSRLQPILREITDNRSTTKEELESLYRKIVSSVLLRSGLGSPTDISVVREATAALQSVFPQTELGNFLNLSKRDKDRQLVELTQIVTGIRLFNKECGKGGEGIDNLPAILNEAIPATLKEIQQQTDDAIDSSEKLISVLDAMNALQHKQLSKETPRKRIQESMINSRQLELYLKILSNDVKQSAREVEELLQQFKFRLEQLKTTIQNKTAVPTAQVYPQFMHLASIWFGFQDEMVLLSVLSNILYSLEPYTLNTKELLADDAVRKCLNRITDKQRHLVNDNDVIVQPEERNADGSWYYKETTKNFDKLPLMYKGFCAYHLALQDFKLIHGDTRIGIVQINERYYAFTDPKAAVLFCRQSQKFIESIANNAKLNPELIQLLDLHNQFTSVTQYGDLAHVSAKPQMKADCGVQTDTHFQESNIVKGYEWNEWELRRKALKLANLRKRLTKSIQTNFSNFRRENVTQVYLPKDQYVQTKRDNYSNVPQPKIYLSGLRGQNQRQEDGSFLPANMRKIDLTADIDQ</sequence>
<dbReference type="InterPro" id="IPR021897">
    <property type="entry name" value="FAP206"/>
</dbReference>
<evidence type="ECO:0000256" key="8">
    <source>
        <dbReference type="ARBA" id="ARBA00023273"/>
    </source>
</evidence>
<keyword evidence="6" id="KW-0969">Cilium</keyword>
<comment type="subcellular location">
    <subcellularLocation>
        <location evidence="1">Cytoplasm</location>
        <location evidence="1">Cytoskeleton</location>
        <location evidence="1">Cilium axoneme</location>
    </subcellularLocation>
</comment>
<keyword evidence="10" id="KW-0175">Coiled coil</keyword>
<keyword evidence="8" id="KW-0966">Cell projection</keyword>
<keyword evidence="4" id="KW-0963">Cytoplasm</keyword>
<evidence type="ECO:0000256" key="4">
    <source>
        <dbReference type="ARBA" id="ARBA00022490"/>
    </source>
</evidence>
<organism evidence="11 13">
    <name type="scientific">Didymodactylos carnosus</name>
    <dbReference type="NCBI Taxonomy" id="1234261"/>
    <lineage>
        <taxon>Eukaryota</taxon>
        <taxon>Metazoa</taxon>
        <taxon>Spiralia</taxon>
        <taxon>Gnathifera</taxon>
        <taxon>Rotifera</taxon>
        <taxon>Eurotatoria</taxon>
        <taxon>Bdelloidea</taxon>
        <taxon>Philodinida</taxon>
        <taxon>Philodinidae</taxon>
        <taxon>Didymodactylos</taxon>
    </lineage>
</organism>
<evidence type="ECO:0000256" key="5">
    <source>
        <dbReference type="ARBA" id="ARBA00022794"/>
    </source>
</evidence>
<comment type="function">
    <text evidence="9">Essential for sperm motility and is involved in the regulation of the beating frequency of motile cilia on the epithelial cells of the respiratory tract. Required for the establishment of radial spokes in sperm flagella.</text>
</comment>
<evidence type="ECO:0000256" key="10">
    <source>
        <dbReference type="SAM" id="Coils"/>
    </source>
</evidence>
<comment type="similarity">
    <text evidence="2">Belongs to the CFAP206 family.</text>
</comment>
<evidence type="ECO:0000313" key="13">
    <source>
        <dbReference type="Proteomes" id="UP000663829"/>
    </source>
</evidence>
<dbReference type="EMBL" id="CAJNOQ010007869">
    <property type="protein sequence ID" value="CAF1181397.1"/>
    <property type="molecule type" value="Genomic_DNA"/>
</dbReference>
<dbReference type="Proteomes" id="UP000663829">
    <property type="component" value="Unassembled WGS sequence"/>
</dbReference>
<evidence type="ECO:0000256" key="1">
    <source>
        <dbReference type="ARBA" id="ARBA00004430"/>
    </source>
</evidence>
<dbReference type="GO" id="GO:0030030">
    <property type="term" value="P:cell projection organization"/>
    <property type="evidence" value="ECO:0007669"/>
    <property type="project" value="UniProtKB-KW"/>
</dbReference>
<accession>A0A814V3C5</accession>
<evidence type="ECO:0000313" key="12">
    <source>
        <dbReference type="EMBL" id="CAF3945736.1"/>
    </source>
</evidence>
<dbReference type="Proteomes" id="UP000681722">
    <property type="component" value="Unassembled WGS sequence"/>
</dbReference>
<dbReference type="EMBL" id="CAJOBC010007871">
    <property type="protein sequence ID" value="CAF3945736.1"/>
    <property type="molecule type" value="Genomic_DNA"/>
</dbReference>
<gene>
    <name evidence="11" type="ORF">GPM918_LOCUS22721</name>
    <name evidence="12" type="ORF">SRO942_LOCUS22721</name>
</gene>
<evidence type="ECO:0000313" key="11">
    <source>
        <dbReference type="EMBL" id="CAF1181397.1"/>
    </source>
</evidence>
<feature type="coiled-coil region" evidence="10">
    <location>
        <begin position="281"/>
        <end position="312"/>
    </location>
</feature>
<dbReference type="Pfam" id="PF12018">
    <property type="entry name" value="FAP206"/>
    <property type="match status" value="1"/>
</dbReference>
<dbReference type="OrthoDB" id="10251073at2759"/>
<keyword evidence="7" id="KW-0206">Cytoskeleton</keyword>
<keyword evidence="5" id="KW-0970">Cilium biogenesis/degradation</keyword>
<dbReference type="GO" id="GO:0005930">
    <property type="term" value="C:axoneme"/>
    <property type="evidence" value="ECO:0007669"/>
    <property type="project" value="UniProtKB-SubCell"/>
</dbReference>
<dbReference type="PANTHER" id="PTHR21442">
    <property type="entry name" value="CILIA- AND FLAGELLA-ASSOCIATED PROTEIN 206"/>
    <property type="match status" value="1"/>
</dbReference>
<reference evidence="11" key="1">
    <citation type="submission" date="2021-02" db="EMBL/GenBank/DDBJ databases">
        <authorList>
            <person name="Nowell W R."/>
        </authorList>
    </citation>
    <scope>NUCLEOTIDE SEQUENCE</scope>
</reference>
<evidence type="ECO:0000256" key="3">
    <source>
        <dbReference type="ARBA" id="ARBA00021602"/>
    </source>
</evidence>
<keyword evidence="13" id="KW-1185">Reference proteome</keyword>
<protein>
    <recommendedName>
        <fullName evidence="3">Cilia- and flagella-associated protein 206</fullName>
    </recommendedName>
</protein>
<dbReference type="GO" id="GO:0003356">
    <property type="term" value="P:regulation of cilium beat frequency"/>
    <property type="evidence" value="ECO:0007669"/>
    <property type="project" value="TreeGrafter"/>
</dbReference>
<proteinExistence type="inferred from homology"/>
<evidence type="ECO:0000256" key="2">
    <source>
        <dbReference type="ARBA" id="ARBA00010500"/>
    </source>
</evidence>
<evidence type="ECO:0000256" key="6">
    <source>
        <dbReference type="ARBA" id="ARBA00023069"/>
    </source>
</evidence>
<evidence type="ECO:0000256" key="7">
    <source>
        <dbReference type="ARBA" id="ARBA00023212"/>
    </source>
</evidence>
<dbReference type="GO" id="GO:0036064">
    <property type="term" value="C:ciliary basal body"/>
    <property type="evidence" value="ECO:0007669"/>
    <property type="project" value="TreeGrafter"/>
</dbReference>